<evidence type="ECO:0000313" key="5">
    <source>
        <dbReference type="EMBL" id="GKT30704.1"/>
    </source>
</evidence>
<organism evidence="5 6">
    <name type="scientific">Aduncisulcus paluster</name>
    <dbReference type="NCBI Taxonomy" id="2918883"/>
    <lineage>
        <taxon>Eukaryota</taxon>
        <taxon>Metamonada</taxon>
        <taxon>Carpediemonas-like organisms</taxon>
        <taxon>Aduncisulcus</taxon>
    </lineage>
</organism>
<dbReference type="InterPro" id="IPR003660">
    <property type="entry name" value="HAMP_dom"/>
</dbReference>
<proteinExistence type="predicted"/>
<dbReference type="Proteomes" id="UP001057375">
    <property type="component" value="Unassembled WGS sequence"/>
</dbReference>
<comment type="caution">
    <text evidence="5">The sequence shown here is derived from an EMBL/GenBank/DDBJ whole genome shotgun (WGS) entry which is preliminary data.</text>
</comment>
<keyword evidence="3" id="KW-0812">Transmembrane</keyword>
<keyword evidence="6" id="KW-1185">Reference proteome</keyword>
<evidence type="ECO:0000256" key="2">
    <source>
        <dbReference type="SAM" id="MobiDB-lite"/>
    </source>
</evidence>
<feature type="transmembrane region" description="Helical" evidence="3">
    <location>
        <begin position="37"/>
        <end position="58"/>
    </location>
</feature>
<gene>
    <name evidence="5" type="ORF">ADUPG1_001650</name>
</gene>
<feature type="coiled-coil region" evidence="1">
    <location>
        <begin position="1"/>
        <end position="28"/>
    </location>
</feature>
<accession>A0ABQ5KHD5</accession>
<evidence type="ECO:0000256" key="3">
    <source>
        <dbReference type="SAM" id="Phobius"/>
    </source>
</evidence>
<keyword evidence="1" id="KW-0175">Coiled coil</keyword>
<evidence type="ECO:0000259" key="4">
    <source>
        <dbReference type="PROSITE" id="PS50885"/>
    </source>
</evidence>
<sequence length="143" mass="15731">MKRSMQSMEDAREKLTELESSIRTEQAESYNQLQQKAVYVVSVLGGVVALIGLLLILLSRVMIIKPWKGELTHRIEQSGNGELGDLAGAYNGLMHVIEEDKKKVEEATAVAEREAQSAHEALAGLSEAQKEAEDARRQGVLDV</sequence>
<feature type="domain" description="HAMP" evidence="4">
    <location>
        <begin position="68"/>
        <end position="102"/>
    </location>
</feature>
<evidence type="ECO:0000313" key="6">
    <source>
        <dbReference type="Proteomes" id="UP001057375"/>
    </source>
</evidence>
<keyword evidence="3" id="KW-0472">Membrane</keyword>
<name>A0ABQ5KHD5_9EUKA</name>
<keyword evidence="3" id="KW-1133">Transmembrane helix</keyword>
<feature type="compositionally biased region" description="Basic and acidic residues" evidence="2">
    <location>
        <begin position="128"/>
        <end position="143"/>
    </location>
</feature>
<evidence type="ECO:0000256" key="1">
    <source>
        <dbReference type="SAM" id="Coils"/>
    </source>
</evidence>
<feature type="region of interest" description="Disordered" evidence="2">
    <location>
        <begin position="121"/>
        <end position="143"/>
    </location>
</feature>
<dbReference type="EMBL" id="BQXS01001498">
    <property type="protein sequence ID" value="GKT30704.1"/>
    <property type="molecule type" value="Genomic_DNA"/>
</dbReference>
<protein>
    <submittedName>
        <fullName evidence="5">HAMP domain-containing protein</fullName>
    </submittedName>
</protein>
<reference evidence="5" key="1">
    <citation type="submission" date="2022-03" db="EMBL/GenBank/DDBJ databases">
        <title>Draft genome sequence of Aduncisulcus paluster, a free-living microaerophilic Fornicata.</title>
        <authorList>
            <person name="Yuyama I."/>
            <person name="Kume K."/>
            <person name="Tamura T."/>
            <person name="Inagaki Y."/>
            <person name="Hashimoto T."/>
        </authorList>
    </citation>
    <scope>NUCLEOTIDE SEQUENCE</scope>
    <source>
        <strain evidence="5">NY0171</strain>
    </source>
</reference>
<dbReference type="CDD" id="cd06225">
    <property type="entry name" value="HAMP"/>
    <property type="match status" value="1"/>
</dbReference>
<dbReference type="PROSITE" id="PS50885">
    <property type="entry name" value="HAMP"/>
    <property type="match status" value="1"/>
</dbReference>
<feature type="non-terminal residue" evidence="5">
    <location>
        <position position="143"/>
    </location>
</feature>